<dbReference type="InterPro" id="IPR009057">
    <property type="entry name" value="Homeodomain-like_sf"/>
</dbReference>
<dbReference type="InterPro" id="IPR023772">
    <property type="entry name" value="DNA-bd_HTH_TetR-type_CS"/>
</dbReference>
<evidence type="ECO:0000256" key="4">
    <source>
        <dbReference type="ARBA" id="ARBA00023163"/>
    </source>
</evidence>
<keyword evidence="4" id="KW-0804">Transcription</keyword>
<gene>
    <name evidence="7" type="ORF">JIG36_41920</name>
</gene>
<comment type="caution">
    <text evidence="7">The sequence shown here is derived from an EMBL/GenBank/DDBJ whole genome shotgun (WGS) entry which is preliminary data.</text>
</comment>
<evidence type="ECO:0000256" key="2">
    <source>
        <dbReference type="ARBA" id="ARBA00023015"/>
    </source>
</evidence>
<dbReference type="InterPro" id="IPR050109">
    <property type="entry name" value="HTH-type_TetR-like_transc_reg"/>
</dbReference>
<keyword evidence="2" id="KW-0805">Transcription regulation</keyword>
<dbReference type="InterPro" id="IPR036271">
    <property type="entry name" value="Tet_transcr_reg_TetR-rel_C_sf"/>
</dbReference>
<dbReference type="PANTHER" id="PTHR30055:SF229">
    <property type="entry name" value="HTH-TYPE TRANSCRIPTIONAL REPRESSOR RV1474C"/>
    <property type="match status" value="1"/>
</dbReference>
<evidence type="ECO:0000256" key="3">
    <source>
        <dbReference type="ARBA" id="ARBA00023125"/>
    </source>
</evidence>
<reference evidence="7 8" key="1">
    <citation type="submission" date="2021-01" db="EMBL/GenBank/DDBJ databases">
        <title>Actinoplanes sp. nov. LDG1-06 isolated from lichen.</title>
        <authorList>
            <person name="Saeng-In P."/>
            <person name="Phongsopitanun W."/>
            <person name="Kanchanasin P."/>
            <person name="Yuki M."/>
            <person name="Kudo T."/>
            <person name="Ohkuma M."/>
            <person name="Tanasupawat S."/>
        </authorList>
    </citation>
    <scope>NUCLEOTIDE SEQUENCE [LARGE SCALE GENOMIC DNA]</scope>
    <source>
        <strain evidence="7 8">LDG1-06</strain>
    </source>
</reference>
<dbReference type="SUPFAM" id="SSF48498">
    <property type="entry name" value="Tetracyclin repressor-like, C-terminal domain"/>
    <property type="match status" value="1"/>
</dbReference>
<evidence type="ECO:0000313" key="7">
    <source>
        <dbReference type="EMBL" id="MBM2622081.1"/>
    </source>
</evidence>
<evidence type="ECO:0000313" key="8">
    <source>
        <dbReference type="Proteomes" id="UP000632138"/>
    </source>
</evidence>
<organism evidence="7 8">
    <name type="scientific">Paractinoplanes ovalisporus</name>
    <dbReference type="NCBI Taxonomy" id="2810368"/>
    <lineage>
        <taxon>Bacteria</taxon>
        <taxon>Bacillati</taxon>
        <taxon>Actinomycetota</taxon>
        <taxon>Actinomycetes</taxon>
        <taxon>Micromonosporales</taxon>
        <taxon>Micromonosporaceae</taxon>
        <taxon>Paractinoplanes</taxon>
    </lineage>
</organism>
<dbReference type="PROSITE" id="PS01081">
    <property type="entry name" value="HTH_TETR_1"/>
    <property type="match status" value="1"/>
</dbReference>
<keyword evidence="3 5" id="KW-0238">DNA-binding</keyword>
<dbReference type="PRINTS" id="PR00455">
    <property type="entry name" value="HTHTETR"/>
</dbReference>
<accession>A0ABS2AQK0</accession>
<evidence type="ECO:0000256" key="5">
    <source>
        <dbReference type="PROSITE-ProRule" id="PRU00335"/>
    </source>
</evidence>
<keyword evidence="1" id="KW-0678">Repressor</keyword>
<dbReference type="Pfam" id="PF00440">
    <property type="entry name" value="TetR_N"/>
    <property type="match status" value="1"/>
</dbReference>
<feature type="DNA-binding region" description="H-T-H motif" evidence="5">
    <location>
        <begin position="33"/>
        <end position="52"/>
    </location>
</feature>
<evidence type="ECO:0000256" key="1">
    <source>
        <dbReference type="ARBA" id="ARBA00022491"/>
    </source>
</evidence>
<dbReference type="Gene3D" id="1.10.357.10">
    <property type="entry name" value="Tetracycline Repressor, domain 2"/>
    <property type="match status" value="1"/>
</dbReference>
<dbReference type="EMBL" id="JAENHP010000023">
    <property type="protein sequence ID" value="MBM2622081.1"/>
    <property type="molecule type" value="Genomic_DNA"/>
</dbReference>
<dbReference type="Pfam" id="PF13977">
    <property type="entry name" value="TetR_C_6"/>
    <property type="match status" value="1"/>
</dbReference>
<evidence type="ECO:0000259" key="6">
    <source>
        <dbReference type="PROSITE" id="PS50977"/>
    </source>
</evidence>
<sequence length="222" mass="23273">MPRVSEQYRADRRAEILAAAARLFSANGFHATSMADIIGEAGLSAGAVYRYFPSKEDLIAAVAETALSAADEVFAQLLADDAAPAPAHAVTVLIKEITARLVNEPKTGVDFTRVGVQVWAEALRNPSLAARADSVYLRLRGQCAEIARRRQQLGLLPADTDPDHVGAAMLGLVQGFVLQHLLISGTEPAAYTAGINALFAETAGATETVGAAVPADRTPPGN</sequence>
<dbReference type="InterPro" id="IPR001647">
    <property type="entry name" value="HTH_TetR"/>
</dbReference>
<feature type="domain" description="HTH tetR-type" evidence="6">
    <location>
        <begin position="10"/>
        <end position="70"/>
    </location>
</feature>
<dbReference type="SUPFAM" id="SSF46689">
    <property type="entry name" value="Homeodomain-like"/>
    <property type="match status" value="1"/>
</dbReference>
<dbReference type="InterPro" id="IPR039538">
    <property type="entry name" value="BetI_C"/>
</dbReference>
<protein>
    <submittedName>
        <fullName evidence="7">TetR/AcrR family transcriptional regulator</fullName>
    </submittedName>
</protein>
<keyword evidence="8" id="KW-1185">Reference proteome</keyword>
<dbReference type="PROSITE" id="PS50977">
    <property type="entry name" value="HTH_TETR_2"/>
    <property type="match status" value="1"/>
</dbReference>
<proteinExistence type="predicted"/>
<dbReference type="RefSeq" id="WP_203382375.1">
    <property type="nucleotide sequence ID" value="NZ_JAENHP010000023.1"/>
</dbReference>
<dbReference type="PANTHER" id="PTHR30055">
    <property type="entry name" value="HTH-TYPE TRANSCRIPTIONAL REGULATOR RUTR"/>
    <property type="match status" value="1"/>
</dbReference>
<dbReference type="Proteomes" id="UP000632138">
    <property type="component" value="Unassembled WGS sequence"/>
</dbReference>
<name>A0ABS2AQK0_9ACTN</name>